<accession>A0A914CW00</accession>
<protein>
    <submittedName>
        <fullName evidence="2">Transposase</fullName>
    </submittedName>
</protein>
<proteinExistence type="predicted"/>
<keyword evidence="1" id="KW-1185">Reference proteome</keyword>
<sequence>MSHEFLRTPTTEEEWRNVALEFVSNCYLPHCLGALDGKHMRIILHWMKRINEGFIQWQTNRDGAVL</sequence>
<name>A0A914CW00_9BILA</name>
<evidence type="ECO:0000313" key="1">
    <source>
        <dbReference type="Proteomes" id="UP000887540"/>
    </source>
</evidence>
<dbReference type="AlphaFoldDB" id="A0A914CW00"/>
<reference evidence="2" key="1">
    <citation type="submission" date="2022-11" db="UniProtKB">
        <authorList>
            <consortium name="WormBaseParasite"/>
        </authorList>
    </citation>
    <scope>IDENTIFICATION</scope>
</reference>
<dbReference type="Proteomes" id="UP000887540">
    <property type="component" value="Unplaced"/>
</dbReference>
<organism evidence="1 2">
    <name type="scientific">Acrobeloides nanus</name>
    <dbReference type="NCBI Taxonomy" id="290746"/>
    <lineage>
        <taxon>Eukaryota</taxon>
        <taxon>Metazoa</taxon>
        <taxon>Ecdysozoa</taxon>
        <taxon>Nematoda</taxon>
        <taxon>Chromadorea</taxon>
        <taxon>Rhabditida</taxon>
        <taxon>Tylenchina</taxon>
        <taxon>Cephalobomorpha</taxon>
        <taxon>Cephaloboidea</taxon>
        <taxon>Cephalobidae</taxon>
        <taxon>Acrobeloides</taxon>
    </lineage>
</organism>
<dbReference type="WBParaSite" id="ACRNAN_scaffold14400.g7391.t1">
    <property type="protein sequence ID" value="ACRNAN_scaffold14400.g7391.t1"/>
    <property type="gene ID" value="ACRNAN_scaffold14400.g7391"/>
</dbReference>
<evidence type="ECO:0000313" key="2">
    <source>
        <dbReference type="WBParaSite" id="ACRNAN_scaffold14400.g7391.t1"/>
    </source>
</evidence>